<proteinExistence type="predicted"/>
<protein>
    <submittedName>
        <fullName evidence="2">OLC1v1012259C1</fullName>
    </submittedName>
</protein>
<evidence type="ECO:0000313" key="3">
    <source>
        <dbReference type="Proteomes" id="UP001161247"/>
    </source>
</evidence>
<feature type="region of interest" description="Disordered" evidence="1">
    <location>
        <begin position="1"/>
        <end position="20"/>
    </location>
</feature>
<dbReference type="PANTHER" id="PTHR47481">
    <property type="match status" value="1"/>
</dbReference>
<evidence type="ECO:0000313" key="2">
    <source>
        <dbReference type="EMBL" id="CAI9111915.1"/>
    </source>
</evidence>
<organism evidence="2 3">
    <name type="scientific">Oldenlandia corymbosa var. corymbosa</name>
    <dbReference type="NCBI Taxonomy" id="529605"/>
    <lineage>
        <taxon>Eukaryota</taxon>
        <taxon>Viridiplantae</taxon>
        <taxon>Streptophyta</taxon>
        <taxon>Embryophyta</taxon>
        <taxon>Tracheophyta</taxon>
        <taxon>Spermatophyta</taxon>
        <taxon>Magnoliopsida</taxon>
        <taxon>eudicotyledons</taxon>
        <taxon>Gunneridae</taxon>
        <taxon>Pentapetalae</taxon>
        <taxon>asterids</taxon>
        <taxon>lamiids</taxon>
        <taxon>Gentianales</taxon>
        <taxon>Rubiaceae</taxon>
        <taxon>Rubioideae</taxon>
        <taxon>Spermacoceae</taxon>
        <taxon>Hedyotis-Oldenlandia complex</taxon>
        <taxon>Oldenlandia</taxon>
    </lineage>
</organism>
<dbReference type="PANTHER" id="PTHR47481:SF5">
    <property type="entry name" value="RIBONUCLEASE H-LIKE DOMAIN, GAG-PRE-INTEGRASE DOMAIN, GAG-POLYPEPTIDE OF LTR COPIA-TYPE-RELATED"/>
    <property type="match status" value="1"/>
</dbReference>
<reference evidence="2" key="1">
    <citation type="submission" date="2023-03" db="EMBL/GenBank/DDBJ databases">
        <authorList>
            <person name="Julca I."/>
        </authorList>
    </citation>
    <scope>NUCLEOTIDE SEQUENCE</scope>
</reference>
<gene>
    <name evidence="2" type="ORF">OLC1_LOCUS19201</name>
</gene>
<evidence type="ECO:0000256" key="1">
    <source>
        <dbReference type="SAM" id="MobiDB-lite"/>
    </source>
</evidence>
<dbReference type="Proteomes" id="UP001161247">
    <property type="component" value="Chromosome 7"/>
</dbReference>
<dbReference type="AlphaFoldDB" id="A0AAV1DVK6"/>
<dbReference type="Pfam" id="PF14223">
    <property type="entry name" value="Retrotran_gag_2"/>
    <property type="match status" value="1"/>
</dbReference>
<name>A0AAV1DVK6_OLDCO</name>
<sequence>MSEVSSTVPPNSQSANNSTAAPSLNLQLSLQPMNHSFTVKLQSRANYPVSRLQITPLLNMFKLFGIVDGLEPASPHFLPPASEAPSQPNHAFDVWHQKDQMVFSWILFFVTDEIFPAIQGATTSAAAWSAIQKGYGTLSYTHQTPLMLEFHTLQKGDQSMSSLLHKAKGTVDSLNLTGHQISVAEFNAIIFRKLGSEFNGIIGALQ</sequence>
<dbReference type="EMBL" id="OX459124">
    <property type="protein sequence ID" value="CAI9111915.1"/>
    <property type="molecule type" value="Genomic_DNA"/>
</dbReference>
<accession>A0AAV1DVK6</accession>
<keyword evidence="3" id="KW-1185">Reference proteome</keyword>